<reference evidence="1" key="1">
    <citation type="journal article" date="2021" name="Proc. Natl. Acad. Sci. U.S.A.">
        <title>A Catalog of Tens of Thousands of Viruses from Human Metagenomes Reveals Hidden Associations with Chronic Diseases.</title>
        <authorList>
            <person name="Tisza M.J."/>
            <person name="Buck C.B."/>
        </authorList>
    </citation>
    <scope>NUCLEOTIDE SEQUENCE</scope>
    <source>
        <strain evidence="1">Cthu813</strain>
    </source>
</reference>
<proteinExistence type="predicted"/>
<protein>
    <submittedName>
        <fullName evidence="1">Uncharacterized protein</fullName>
    </submittedName>
</protein>
<sequence>MLAKDATRKDISDMKKRLLKSKELLIFNYETNAAITMVNGHKKIIMRQEEEKYDGIYQ</sequence>
<dbReference type="EMBL" id="BK016270">
    <property type="protein sequence ID" value="DAG06445.1"/>
    <property type="molecule type" value="Genomic_DNA"/>
</dbReference>
<name>A0A8S5VI50_9CAUD</name>
<organism evidence="1">
    <name type="scientific">Siphoviridae sp. cthu813</name>
    <dbReference type="NCBI Taxonomy" id="2825618"/>
    <lineage>
        <taxon>Viruses</taxon>
        <taxon>Duplodnaviria</taxon>
        <taxon>Heunggongvirae</taxon>
        <taxon>Uroviricota</taxon>
        <taxon>Caudoviricetes</taxon>
    </lineage>
</organism>
<evidence type="ECO:0000313" key="1">
    <source>
        <dbReference type="EMBL" id="DAG06445.1"/>
    </source>
</evidence>
<accession>A0A8S5VI50</accession>